<feature type="region of interest" description="Disordered" evidence="1">
    <location>
        <begin position="1"/>
        <end position="84"/>
    </location>
</feature>
<dbReference type="EMBL" id="CP072788">
    <property type="protein sequence ID" value="QTR02682.1"/>
    <property type="molecule type" value="Genomic_DNA"/>
</dbReference>
<sequence>MTTPEHDDDVSRTAASGVPDMVDPEAVDQGAPGAGRPGLPEPDPKDLERTQHLIDEAQATARELRETTPDPFPDSDRAERSPGS</sequence>
<dbReference type="Proteomes" id="UP001195724">
    <property type="component" value="Unassembled WGS sequence"/>
</dbReference>
<evidence type="ECO:0000256" key="1">
    <source>
        <dbReference type="SAM" id="MobiDB-lite"/>
    </source>
</evidence>
<feature type="compositionally biased region" description="Basic and acidic residues" evidence="1">
    <location>
        <begin position="42"/>
        <end position="55"/>
    </location>
</feature>
<feature type="compositionally biased region" description="Basic and acidic residues" evidence="1">
    <location>
        <begin position="62"/>
        <end position="84"/>
    </location>
</feature>
<evidence type="ECO:0000313" key="5">
    <source>
        <dbReference type="Proteomes" id="UP001195724"/>
    </source>
</evidence>
<organism evidence="3 4">
    <name type="scientific">Saccharothrix algeriensis</name>
    <dbReference type="NCBI Taxonomy" id="173560"/>
    <lineage>
        <taxon>Bacteria</taxon>
        <taxon>Bacillati</taxon>
        <taxon>Actinomycetota</taxon>
        <taxon>Actinomycetes</taxon>
        <taxon>Pseudonocardiales</taxon>
        <taxon>Pseudonocardiaceae</taxon>
        <taxon>Saccharothrix</taxon>
    </lineage>
</organism>
<keyword evidence="5" id="KW-1185">Reference proteome</keyword>
<evidence type="ECO:0000313" key="3">
    <source>
        <dbReference type="EMBL" id="QTR02682.1"/>
    </source>
</evidence>
<evidence type="ECO:0000313" key="2">
    <source>
        <dbReference type="EMBL" id="MBM7814352.1"/>
    </source>
</evidence>
<dbReference type="EMBL" id="JAFBCL010000001">
    <property type="protein sequence ID" value="MBM7814352.1"/>
    <property type="molecule type" value="Genomic_DNA"/>
</dbReference>
<gene>
    <name evidence="3" type="ORF">J7S33_27050</name>
    <name evidence="2" type="ORF">JOE68_005217</name>
</gene>
<dbReference type="RefSeq" id="WP_204844899.1">
    <property type="nucleotide sequence ID" value="NZ_JAFBCL010000001.1"/>
</dbReference>
<protein>
    <submittedName>
        <fullName evidence="3">Uncharacterized protein</fullName>
    </submittedName>
</protein>
<name>A0A8T8HW16_9PSEU</name>
<dbReference type="AlphaFoldDB" id="A0A8T8HW16"/>
<reference evidence="3" key="2">
    <citation type="submission" date="2021-04" db="EMBL/GenBank/DDBJ databases">
        <title>Saccharothrix algeriensis WGS.</title>
        <authorList>
            <person name="Stuskova K."/>
            <person name="Hakalova E."/>
            <person name="Tebbal A.B."/>
            <person name="Eichmeier A."/>
        </authorList>
    </citation>
    <scope>NUCLEOTIDE SEQUENCE</scope>
    <source>
        <strain evidence="3">NRRL B-24137</strain>
    </source>
</reference>
<proteinExistence type="predicted"/>
<accession>A0A8T8HW16</accession>
<reference evidence="2 5" key="1">
    <citation type="submission" date="2021-01" db="EMBL/GenBank/DDBJ databases">
        <title>Sequencing the genomes of 1000 actinobacteria strains.</title>
        <authorList>
            <person name="Klenk H.-P."/>
        </authorList>
    </citation>
    <scope>NUCLEOTIDE SEQUENCE [LARGE SCALE GENOMIC DNA]</scope>
    <source>
        <strain evidence="2 5">DSM 44581</strain>
    </source>
</reference>
<evidence type="ECO:0000313" key="4">
    <source>
        <dbReference type="Proteomes" id="UP000671828"/>
    </source>
</evidence>
<dbReference type="Proteomes" id="UP000671828">
    <property type="component" value="Chromosome"/>
</dbReference>